<accession>A0ABW5QF49</accession>
<comment type="caution">
    <text evidence="2">The sequence shown here is derived from an EMBL/GenBank/DDBJ whole genome shotgun (WGS) entry which is preliminary data.</text>
</comment>
<name>A0ABW5QF49_9HYPH</name>
<dbReference type="RefSeq" id="WP_386830831.1">
    <property type="nucleotide sequence ID" value="NZ_JBHUNP010000001.1"/>
</dbReference>
<protein>
    <submittedName>
        <fullName evidence="2">Uncharacterized protein</fullName>
    </submittedName>
</protein>
<feature type="region of interest" description="Disordered" evidence="1">
    <location>
        <begin position="33"/>
        <end position="62"/>
    </location>
</feature>
<gene>
    <name evidence="2" type="ORF">ACFSX5_00725</name>
</gene>
<reference evidence="3" key="1">
    <citation type="journal article" date="2019" name="Int. J. Syst. Evol. Microbiol.">
        <title>The Global Catalogue of Microorganisms (GCM) 10K type strain sequencing project: providing services to taxonomists for standard genome sequencing and annotation.</title>
        <authorList>
            <consortium name="The Broad Institute Genomics Platform"/>
            <consortium name="The Broad Institute Genome Sequencing Center for Infectious Disease"/>
            <person name="Wu L."/>
            <person name="Ma J."/>
        </authorList>
    </citation>
    <scope>NUCLEOTIDE SEQUENCE [LARGE SCALE GENOMIC DNA]</scope>
    <source>
        <strain evidence="3">CCM 7427</strain>
    </source>
</reference>
<evidence type="ECO:0000313" key="2">
    <source>
        <dbReference type="EMBL" id="MFD2646312.1"/>
    </source>
</evidence>
<dbReference type="EMBL" id="JBHUNP010000001">
    <property type="protein sequence ID" value="MFD2646312.1"/>
    <property type="molecule type" value="Genomic_DNA"/>
</dbReference>
<evidence type="ECO:0000256" key="1">
    <source>
        <dbReference type="SAM" id="MobiDB-lite"/>
    </source>
</evidence>
<feature type="compositionally biased region" description="Basic and acidic residues" evidence="1">
    <location>
        <begin position="48"/>
        <end position="59"/>
    </location>
</feature>
<sequence>MRGAWVNPCGTVQSISIESRQSATHPLVVTGVALPATPSPRPQSTTLRAREPRQNRGRPDALSPLFRFLPSIKGEGDKLAALLRRYFGAPDGQEPAVVDRRRQVG</sequence>
<organism evidence="2 3">
    <name type="scientific">Devosia albogilva</name>
    <dbReference type="NCBI Taxonomy" id="429726"/>
    <lineage>
        <taxon>Bacteria</taxon>
        <taxon>Pseudomonadati</taxon>
        <taxon>Pseudomonadota</taxon>
        <taxon>Alphaproteobacteria</taxon>
        <taxon>Hyphomicrobiales</taxon>
        <taxon>Devosiaceae</taxon>
        <taxon>Devosia</taxon>
    </lineage>
</organism>
<proteinExistence type="predicted"/>
<keyword evidence="3" id="KW-1185">Reference proteome</keyword>
<dbReference type="Proteomes" id="UP001597521">
    <property type="component" value="Unassembled WGS sequence"/>
</dbReference>
<evidence type="ECO:0000313" key="3">
    <source>
        <dbReference type="Proteomes" id="UP001597521"/>
    </source>
</evidence>